<feature type="transmembrane region" description="Helical" evidence="2">
    <location>
        <begin position="209"/>
        <end position="233"/>
    </location>
</feature>
<evidence type="ECO:0000313" key="4">
    <source>
        <dbReference type="Proteomes" id="UP000198647"/>
    </source>
</evidence>
<evidence type="ECO:0000313" key="3">
    <source>
        <dbReference type="EMBL" id="SDX43417.1"/>
    </source>
</evidence>
<feature type="region of interest" description="Disordered" evidence="1">
    <location>
        <begin position="382"/>
        <end position="405"/>
    </location>
</feature>
<name>A0A1H3BNI8_9BACI</name>
<keyword evidence="2" id="KW-1133">Transmembrane helix</keyword>
<comment type="caution">
    <text evidence="3">The sequence shown here is derived from an EMBL/GenBank/DDBJ whole genome shotgun (WGS) entry which is preliminary data.</text>
</comment>
<gene>
    <name evidence="3" type="ORF">SAMN04488081_0509</name>
</gene>
<evidence type="ECO:0008006" key="5">
    <source>
        <dbReference type="Google" id="ProtNLM"/>
    </source>
</evidence>
<feature type="transmembrane region" description="Helical" evidence="2">
    <location>
        <begin position="245"/>
        <end position="264"/>
    </location>
</feature>
<dbReference type="RefSeq" id="WP_093105360.1">
    <property type="nucleotide sequence ID" value="NZ_FNOS01000001.1"/>
</dbReference>
<keyword evidence="2" id="KW-0472">Membrane</keyword>
<evidence type="ECO:0000256" key="2">
    <source>
        <dbReference type="SAM" id="Phobius"/>
    </source>
</evidence>
<dbReference type="EMBL" id="FNOS01000001">
    <property type="protein sequence ID" value="SDX43417.1"/>
    <property type="molecule type" value="Genomic_DNA"/>
</dbReference>
<evidence type="ECO:0000256" key="1">
    <source>
        <dbReference type="SAM" id="MobiDB-lite"/>
    </source>
</evidence>
<keyword evidence="2" id="KW-0812">Transmembrane</keyword>
<feature type="transmembrane region" description="Helical" evidence="2">
    <location>
        <begin position="284"/>
        <end position="312"/>
    </location>
</feature>
<sequence length="405" mass="46184">MNEDRKKIGIVTPPGYTKRIGEGLYYSLPGLLREYIDKGETWEVESLESPLIGYTEEPEEVLDALLEKKKENGWDMAVCLTDLPLFRKKKLIVAEANSTKKVGVLSLPGLGAAPLIKRIRESVLQLVSEMHQGVSYEDRDRVQQKNGIKGRTETNERELVKKRGFDRFSPIVRETPEAGKTAEVRFTVDSKLRGAIRLITGMVRANRPWMLFTPFLKMLVVAFTSGSFGFLIFPTLWEVSNQYTLWRMMAINIFAVVLLVFWIMTAHKLWERKSGHSSAYIRRLYNSTTVLTLLTAVSFYYTLLLICFQLLVLVSLPESAINAQLDGDMNKIGYFYIAWTATNIGTIVGALGTTMEKEEIVLSGTYGNRQRQRYELINEAEQEKKEAEKEKEEAIQEKKEARKNG</sequence>
<feature type="transmembrane region" description="Helical" evidence="2">
    <location>
        <begin position="332"/>
        <end position="352"/>
    </location>
</feature>
<organism evidence="3 4">
    <name type="scientific">Salimicrobium album</name>
    <dbReference type="NCBI Taxonomy" id="50717"/>
    <lineage>
        <taxon>Bacteria</taxon>
        <taxon>Bacillati</taxon>
        <taxon>Bacillota</taxon>
        <taxon>Bacilli</taxon>
        <taxon>Bacillales</taxon>
        <taxon>Bacillaceae</taxon>
        <taxon>Salimicrobium</taxon>
    </lineage>
</organism>
<protein>
    <recommendedName>
        <fullName evidence="5">5,10-methylene-tetrahydrofolate dehydrogenase</fullName>
    </recommendedName>
</protein>
<keyword evidence="4" id="KW-1185">Reference proteome</keyword>
<accession>A0A1H3BNI8</accession>
<dbReference type="Proteomes" id="UP000198647">
    <property type="component" value="Unassembled WGS sequence"/>
</dbReference>
<reference evidence="3 4" key="1">
    <citation type="submission" date="2016-10" db="EMBL/GenBank/DDBJ databases">
        <authorList>
            <person name="Varghese N."/>
            <person name="Submissions S."/>
        </authorList>
    </citation>
    <scope>NUCLEOTIDE SEQUENCE [LARGE SCALE GENOMIC DNA]</scope>
    <source>
        <strain evidence="3 4">DSM 20748</strain>
    </source>
</reference>
<proteinExistence type="predicted"/>